<feature type="domain" description="Histidine kinase" evidence="8">
    <location>
        <begin position="366"/>
        <end position="585"/>
    </location>
</feature>
<reference evidence="10" key="1">
    <citation type="submission" date="2022-11" db="EMBL/GenBank/DDBJ databases">
        <title>Methylomonas rapida sp. nov., Carotenoid-Producing Obligate Methanotrophs with High Growth Characteristics and Biotechnological Potential.</title>
        <authorList>
            <person name="Tikhonova E.N."/>
            <person name="Suleimanov R.Z."/>
            <person name="Miroshnikov K."/>
            <person name="Oshkin I.Y."/>
            <person name="Belova S.E."/>
            <person name="Danilova O.V."/>
            <person name="Ashikhmin A."/>
            <person name="Konopkin A."/>
            <person name="But S.Y."/>
            <person name="Khmelenina V.N."/>
            <person name="Kuznetsov N."/>
            <person name="Pimenov N.V."/>
            <person name="Dedysh S.N."/>
        </authorList>
    </citation>
    <scope>NUCLEOTIDE SEQUENCE</scope>
    <source>
        <strain evidence="10">MP1</strain>
    </source>
</reference>
<dbReference type="InterPro" id="IPR003661">
    <property type="entry name" value="HisK_dim/P_dom"/>
</dbReference>
<dbReference type="GO" id="GO:0005524">
    <property type="term" value="F:ATP binding"/>
    <property type="evidence" value="ECO:0007669"/>
    <property type="project" value="UniProtKB-KW"/>
</dbReference>
<evidence type="ECO:0000313" key="10">
    <source>
        <dbReference type="EMBL" id="WAR43420.1"/>
    </source>
</evidence>
<protein>
    <recommendedName>
        <fullName evidence="2">histidine kinase</fullName>
        <ecNumber evidence="2">2.7.13.3</ecNumber>
    </recommendedName>
</protein>
<evidence type="ECO:0000259" key="9">
    <source>
        <dbReference type="PROSITE" id="PS50110"/>
    </source>
</evidence>
<keyword evidence="7" id="KW-1133">Transmembrane helix</keyword>
<accession>A0ABY7GGX9</accession>
<dbReference type="CDD" id="cd00082">
    <property type="entry name" value="HisKA"/>
    <property type="match status" value="1"/>
</dbReference>
<proteinExistence type="predicted"/>
<dbReference type="PRINTS" id="PR00344">
    <property type="entry name" value="BCTRLSENSOR"/>
</dbReference>
<keyword evidence="7" id="KW-0812">Transmembrane</keyword>
<dbReference type="RefSeq" id="WP_255188388.1">
    <property type="nucleotide sequence ID" value="NZ_CP113517.1"/>
</dbReference>
<name>A0ABY7GGX9_9GAMM</name>
<keyword evidence="10" id="KW-0067">ATP-binding</keyword>
<keyword evidence="3 5" id="KW-0597">Phosphoprotein</keyword>
<keyword evidence="4" id="KW-0902">Two-component regulatory system</keyword>
<dbReference type="Pfam" id="PF00512">
    <property type="entry name" value="HisKA"/>
    <property type="match status" value="1"/>
</dbReference>
<evidence type="ECO:0000256" key="6">
    <source>
        <dbReference type="SAM" id="Coils"/>
    </source>
</evidence>
<evidence type="ECO:0000256" key="2">
    <source>
        <dbReference type="ARBA" id="ARBA00012438"/>
    </source>
</evidence>
<feature type="transmembrane region" description="Helical" evidence="7">
    <location>
        <begin position="261"/>
        <end position="281"/>
    </location>
</feature>
<evidence type="ECO:0000256" key="4">
    <source>
        <dbReference type="ARBA" id="ARBA00023012"/>
    </source>
</evidence>
<evidence type="ECO:0000259" key="8">
    <source>
        <dbReference type="PROSITE" id="PS50109"/>
    </source>
</evidence>
<dbReference type="EC" id="2.7.13.3" evidence="2"/>
<dbReference type="Pfam" id="PF00072">
    <property type="entry name" value="Response_reg"/>
    <property type="match status" value="1"/>
</dbReference>
<feature type="modified residue" description="4-aspartylphosphate" evidence="5">
    <location>
        <position position="661"/>
    </location>
</feature>
<organism evidence="10 11">
    <name type="scientific">Methylomonas rapida</name>
    <dbReference type="NCBI Taxonomy" id="2963939"/>
    <lineage>
        <taxon>Bacteria</taxon>
        <taxon>Pseudomonadati</taxon>
        <taxon>Pseudomonadota</taxon>
        <taxon>Gammaproteobacteria</taxon>
        <taxon>Methylococcales</taxon>
        <taxon>Methylococcaceae</taxon>
        <taxon>Methylomonas</taxon>
    </lineage>
</organism>
<dbReference type="SUPFAM" id="SSF47384">
    <property type="entry name" value="Homodimeric domain of signal transducing histidine kinase"/>
    <property type="match status" value="1"/>
</dbReference>
<dbReference type="Gene3D" id="3.30.565.10">
    <property type="entry name" value="Histidine kinase-like ATPase, C-terminal domain"/>
    <property type="match status" value="1"/>
</dbReference>
<dbReference type="PANTHER" id="PTHR45339">
    <property type="entry name" value="HYBRID SIGNAL TRANSDUCTION HISTIDINE KINASE J"/>
    <property type="match status" value="1"/>
</dbReference>
<dbReference type="InterPro" id="IPR036097">
    <property type="entry name" value="HisK_dim/P_sf"/>
</dbReference>
<evidence type="ECO:0000313" key="11">
    <source>
        <dbReference type="Proteomes" id="UP001162780"/>
    </source>
</evidence>
<feature type="transmembrane region" description="Helical" evidence="7">
    <location>
        <begin position="20"/>
        <end position="42"/>
    </location>
</feature>
<evidence type="ECO:0000256" key="3">
    <source>
        <dbReference type="ARBA" id="ARBA00022553"/>
    </source>
</evidence>
<dbReference type="SMART" id="SM00388">
    <property type="entry name" value="HisKA"/>
    <property type="match status" value="1"/>
</dbReference>
<dbReference type="Pfam" id="PF02518">
    <property type="entry name" value="HATPase_c"/>
    <property type="match status" value="1"/>
</dbReference>
<feature type="domain" description="Response regulatory" evidence="9">
    <location>
        <begin position="612"/>
        <end position="728"/>
    </location>
</feature>
<dbReference type="SMART" id="SM00448">
    <property type="entry name" value="REC"/>
    <property type="match status" value="1"/>
</dbReference>
<dbReference type="SUPFAM" id="SSF52172">
    <property type="entry name" value="CheY-like"/>
    <property type="match status" value="1"/>
</dbReference>
<sequence>MMKPKSLFALNHSLRGRIIWMFGSFVVMAMLSVSAVVGYRLIGLLTESLENDLDKRFEVDAGQLEQRFDYLLESVQVLAKNPLVINGISDTQGRKTYLPKLVANFEEGRDVKIVALLDFDGRPIYSSQPDLPTYQDSPELRTALNFGVVGQAIDVEHKLWHVFVPVVYYGTTQAALLVAFDLPAIARRALPAESDSRLGLFSGNQTLCILGDIPAADAMVKRGRLSDSPGSTNLAGLDLEVEVAMSRQKVLAPAKTAIRDVAMLGLLLTIIGIGLASWFGYRLARPILILCQRAALADGSPERRCAPLGTGDELEELAAIFDQRTEALRSVQAGLENEVKARTHELEEAKEKAEAANRAKSLFLANMSHELRTPMNAILGFSGLMQRDPTISDSQRESLDIINRSGDHLLRLINDVLDMAKIESGRIELDIAAFDLGALVRDITDMMHQRAEEKGLRLLIDQSSHFPRFIRSDEAKLRQIITNLIGNAVKFTERGCITLRLNAKNRDETSWLTIEVEDTGIGVAPEDQPRIFDAFIQAGKTSNHKGTGLGLAISRQFIQLLGGSLTLVSTLGKGSLFKAELPVELAHEHELVAPEPQRGMVIGIEAGQIDYRILIVEDQLENTLLLKKLLENVGFQVKTAENGQQGVEVFKSWLPHFIWMDRRMPVMDGMEATQHIRELEGGQTVKIVALTASVFKEQQQEMLDAGMDDLIRKPYRADEIFACMSKHLGVRFVYQGAEREDERTHAELSSGELAGLPAALRDELKEALISLYEEPIAEAIAKVSAFNADLGKKLRRHADNLEYAKIFQVLQNDAPQ</sequence>
<evidence type="ECO:0000256" key="1">
    <source>
        <dbReference type="ARBA" id="ARBA00000085"/>
    </source>
</evidence>
<comment type="catalytic activity">
    <reaction evidence="1">
        <text>ATP + protein L-histidine = ADP + protein N-phospho-L-histidine.</text>
        <dbReference type="EC" id="2.7.13.3"/>
    </reaction>
</comment>
<feature type="coiled-coil region" evidence="6">
    <location>
        <begin position="332"/>
        <end position="366"/>
    </location>
</feature>
<keyword evidence="10" id="KW-0547">Nucleotide-binding</keyword>
<dbReference type="Gene3D" id="3.40.50.2300">
    <property type="match status" value="1"/>
</dbReference>
<dbReference type="InterPro" id="IPR004358">
    <property type="entry name" value="Sig_transdc_His_kin-like_C"/>
</dbReference>
<dbReference type="InterPro" id="IPR011006">
    <property type="entry name" value="CheY-like_superfamily"/>
</dbReference>
<dbReference type="Gene3D" id="6.10.340.10">
    <property type="match status" value="1"/>
</dbReference>
<keyword evidence="11" id="KW-1185">Reference proteome</keyword>
<gene>
    <name evidence="10" type="ORF">NM686_013625</name>
</gene>
<dbReference type="CDD" id="cd17546">
    <property type="entry name" value="REC_hyHK_CKI1_RcsC-like"/>
    <property type="match status" value="1"/>
</dbReference>
<dbReference type="PROSITE" id="PS50109">
    <property type="entry name" value="HIS_KIN"/>
    <property type="match status" value="1"/>
</dbReference>
<dbReference type="Proteomes" id="UP001162780">
    <property type="component" value="Chromosome"/>
</dbReference>
<dbReference type="SMART" id="SM00387">
    <property type="entry name" value="HATPase_c"/>
    <property type="match status" value="1"/>
</dbReference>
<evidence type="ECO:0000256" key="5">
    <source>
        <dbReference type="PROSITE-ProRule" id="PRU00169"/>
    </source>
</evidence>
<dbReference type="PROSITE" id="PS50110">
    <property type="entry name" value="RESPONSE_REGULATORY"/>
    <property type="match status" value="1"/>
</dbReference>
<dbReference type="PANTHER" id="PTHR45339:SF1">
    <property type="entry name" value="HYBRID SIGNAL TRANSDUCTION HISTIDINE KINASE J"/>
    <property type="match status" value="1"/>
</dbReference>
<dbReference type="InterPro" id="IPR036890">
    <property type="entry name" value="HATPase_C_sf"/>
</dbReference>
<dbReference type="InterPro" id="IPR003594">
    <property type="entry name" value="HATPase_dom"/>
</dbReference>
<dbReference type="Gene3D" id="1.10.287.130">
    <property type="match status" value="1"/>
</dbReference>
<keyword evidence="7" id="KW-0472">Membrane</keyword>
<dbReference type="CDD" id="cd16922">
    <property type="entry name" value="HATPase_EvgS-ArcB-TorS-like"/>
    <property type="match status" value="1"/>
</dbReference>
<dbReference type="InterPro" id="IPR001789">
    <property type="entry name" value="Sig_transdc_resp-reg_receiver"/>
</dbReference>
<dbReference type="InterPro" id="IPR005467">
    <property type="entry name" value="His_kinase_dom"/>
</dbReference>
<evidence type="ECO:0000256" key="7">
    <source>
        <dbReference type="SAM" id="Phobius"/>
    </source>
</evidence>
<dbReference type="EMBL" id="CP113517">
    <property type="protein sequence ID" value="WAR43420.1"/>
    <property type="molecule type" value="Genomic_DNA"/>
</dbReference>
<keyword evidence="6" id="KW-0175">Coiled coil</keyword>
<dbReference type="SUPFAM" id="SSF55874">
    <property type="entry name" value="ATPase domain of HSP90 chaperone/DNA topoisomerase II/histidine kinase"/>
    <property type="match status" value="1"/>
</dbReference>